<keyword evidence="1 4" id="KW-0808">Transferase</keyword>
<evidence type="ECO:0000313" key="5">
    <source>
        <dbReference type="Proteomes" id="UP000198670"/>
    </source>
</evidence>
<organism evidence="4 5">
    <name type="scientific">Parapedobacter indicus</name>
    <dbReference type="NCBI Taxonomy" id="1477437"/>
    <lineage>
        <taxon>Bacteria</taxon>
        <taxon>Pseudomonadati</taxon>
        <taxon>Bacteroidota</taxon>
        <taxon>Sphingobacteriia</taxon>
        <taxon>Sphingobacteriales</taxon>
        <taxon>Sphingobacteriaceae</taxon>
        <taxon>Parapedobacter</taxon>
    </lineage>
</organism>
<dbReference type="Gene3D" id="3.90.550.10">
    <property type="entry name" value="Spore Coat Polysaccharide Biosynthesis Protein SpsA, Chain A"/>
    <property type="match status" value="1"/>
</dbReference>
<dbReference type="InterPro" id="IPR027791">
    <property type="entry name" value="Galactosyl_T_C"/>
</dbReference>
<feature type="domain" description="Glycosyltransferase 2-like" evidence="2">
    <location>
        <begin position="4"/>
        <end position="105"/>
    </location>
</feature>
<gene>
    <name evidence="4" type="ORF">SAMN05444682_108122</name>
</gene>
<dbReference type="Pfam" id="PF02709">
    <property type="entry name" value="Glyco_transf_7C"/>
    <property type="match status" value="1"/>
</dbReference>
<dbReference type="OrthoDB" id="9801954at2"/>
<evidence type="ECO:0000259" key="2">
    <source>
        <dbReference type="Pfam" id="PF00535"/>
    </source>
</evidence>
<feature type="domain" description="Galactosyltransferase C-terminal" evidence="3">
    <location>
        <begin position="174"/>
        <end position="237"/>
    </location>
</feature>
<dbReference type="RefSeq" id="WP_090628641.1">
    <property type="nucleotide sequence ID" value="NZ_FOQO01000008.1"/>
</dbReference>
<accession>A0A1I3PQJ9</accession>
<dbReference type="InterPro" id="IPR001173">
    <property type="entry name" value="Glyco_trans_2-like"/>
</dbReference>
<evidence type="ECO:0000256" key="1">
    <source>
        <dbReference type="ARBA" id="ARBA00022679"/>
    </source>
</evidence>
<dbReference type="GO" id="GO:0016740">
    <property type="term" value="F:transferase activity"/>
    <property type="evidence" value="ECO:0007669"/>
    <property type="project" value="UniProtKB-KW"/>
</dbReference>
<dbReference type="Pfam" id="PF00535">
    <property type="entry name" value="Glycos_transf_2"/>
    <property type="match status" value="1"/>
</dbReference>
<dbReference type="Proteomes" id="UP000198670">
    <property type="component" value="Unassembled WGS sequence"/>
</dbReference>
<dbReference type="PANTHER" id="PTHR43685:SF3">
    <property type="entry name" value="SLR2126 PROTEIN"/>
    <property type="match status" value="1"/>
</dbReference>
<keyword evidence="5" id="KW-1185">Reference proteome</keyword>
<dbReference type="EMBL" id="FOQO01000008">
    <property type="protein sequence ID" value="SFJ23610.1"/>
    <property type="molecule type" value="Genomic_DNA"/>
</dbReference>
<dbReference type="AlphaFoldDB" id="A0A1I3PQJ9"/>
<dbReference type="PANTHER" id="PTHR43685">
    <property type="entry name" value="GLYCOSYLTRANSFERASE"/>
    <property type="match status" value="1"/>
</dbReference>
<reference evidence="4 5" key="1">
    <citation type="submission" date="2016-10" db="EMBL/GenBank/DDBJ databases">
        <authorList>
            <person name="de Groot N.N."/>
        </authorList>
    </citation>
    <scope>NUCLEOTIDE SEQUENCE [LARGE SCALE GENOMIC DNA]</scope>
    <source>
        <strain evidence="4 5">RK1</strain>
    </source>
</reference>
<evidence type="ECO:0000259" key="3">
    <source>
        <dbReference type="Pfam" id="PF02709"/>
    </source>
</evidence>
<proteinExistence type="predicted"/>
<dbReference type="SUPFAM" id="SSF53448">
    <property type="entry name" value="Nucleotide-diphospho-sugar transferases"/>
    <property type="match status" value="1"/>
</dbReference>
<dbReference type="STRING" id="1477437.SAMN05444682_108122"/>
<protein>
    <submittedName>
        <fullName evidence="4">Glycosyltransferase, GT2 family</fullName>
    </submittedName>
</protein>
<sequence length="273" mass="31088">MKISLIISVYKNTLFLNAVLESLRYQTVKPDEVIISEDGDSPEMQEFLGKYRSGGLNLVHLTQEDKGWQKNHALNRAIVAASGNYLIFIDGDCVLHTRFIQNHTRLASPKHILAGKRIKLGPLFSNELQKTPVTVFQRQLLTRIPQLRKDGAQFVEEALYVPLNPISNALIRMLGISSIKGCNFSCFKAAMLAINGFDEDYVRPAVGEDIDLVWRFKGMGYRIVSVKHFAVQYHLYHAESWNSQEENMNMLRQKQSSRQYRCLNGIEKLSLVG</sequence>
<dbReference type="InterPro" id="IPR029044">
    <property type="entry name" value="Nucleotide-diphossugar_trans"/>
</dbReference>
<evidence type="ECO:0000313" key="4">
    <source>
        <dbReference type="EMBL" id="SFJ23610.1"/>
    </source>
</evidence>
<dbReference type="InterPro" id="IPR050834">
    <property type="entry name" value="Glycosyltransf_2"/>
</dbReference>
<name>A0A1I3PQJ9_9SPHI</name>